<dbReference type="EMBL" id="LS991953">
    <property type="protein sequence ID" value="SYV93302.1"/>
    <property type="molecule type" value="Genomic_DNA"/>
</dbReference>
<evidence type="ECO:0000313" key="2">
    <source>
        <dbReference type="EMBL" id="SYV93302.1"/>
    </source>
</evidence>
<evidence type="ECO:0000313" key="3">
    <source>
        <dbReference type="Proteomes" id="UP000259328"/>
    </source>
</evidence>
<gene>
    <name evidence="2" type="ORF">NCTC10124_01039</name>
</gene>
<sequence>MISKNKKYLSAKYFAFFTINFVVGFGFIATIFNVLEKKVYGFVVLAAASFIAFGVLLVFSRLSDTYKETYGGSYAYSKDLMYEIDSKGNRVLGTKKSHQVYKHLTFFTGW</sequence>
<evidence type="ECO:0000256" key="1">
    <source>
        <dbReference type="SAM" id="Phobius"/>
    </source>
</evidence>
<protein>
    <submittedName>
        <fullName evidence="2">Uncharacterized protein</fullName>
    </submittedName>
</protein>
<feature type="transmembrane region" description="Helical" evidence="1">
    <location>
        <begin position="12"/>
        <end position="33"/>
    </location>
</feature>
<keyword evidence="1" id="KW-0472">Membrane</keyword>
<dbReference type="AlphaFoldDB" id="A0A3B0P8K4"/>
<organism evidence="2 3">
    <name type="scientific">Mycoplasmopsis synoviae</name>
    <name type="common">Mycoplasma synoviae</name>
    <dbReference type="NCBI Taxonomy" id="2109"/>
    <lineage>
        <taxon>Bacteria</taxon>
        <taxon>Bacillati</taxon>
        <taxon>Mycoplasmatota</taxon>
        <taxon>Mycoplasmoidales</taxon>
        <taxon>Metamycoplasmataceae</taxon>
        <taxon>Mycoplasmopsis</taxon>
    </lineage>
</organism>
<accession>A0A3B0P8K4</accession>
<keyword evidence="1" id="KW-0812">Transmembrane</keyword>
<proteinExistence type="predicted"/>
<reference evidence="3" key="1">
    <citation type="submission" date="2018-06" db="EMBL/GenBank/DDBJ databases">
        <authorList>
            <consortium name="Pathogen Informatics"/>
        </authorList>
    </citation>
    <scope>NUCLEOTIDE SEQUENCE [LARGE SCALE GENOMIC DNA]</scope>
    <source>
        <strain evidence="3">NCTC10124</strain>
    </source>
</reference>
<name>A0A3B0P8K4_MYCSY</name>
<keyword evidence="1" id="KW-1133">Transmembrane helix</keyword>
<feature type="transmembrane region" description="Helical" evidence="1">
    <location>
        <begin position="39"/>
        <end position="59"/>
    </location>
</feature>
<dbReference type="Proteomes" id="UP000259328">
    <property type="component" value="Chromosome"/>
</dbReference>
<feature type="non-terminal residue" evidence="2">
    <location>
        <position position="110"/>
    </location>
</feature>